<feature type="signal peptide" evidence="2">
    <location>
        <begin position="1"/>
        <end position="19"/>
    </location>
</feature>
<proteinExistence type="predicted"/>
<keyword evidence="1" id="KW-0175">Coiled coil</keyword>
<comment type="caution">
    <text evidence="4">The sequence shown here is derived from an EMBL/GenBank/DDBJ whole genome shotgun (WGS) entry which is preliminary data.</text>
</comment>
<reference evidence="5" key="1">
    <citation type="journal article" date="2019" name="Int. J. Syst. Evol. Microbiol.">
        <title>The Global Catalogue of Microorganisms (GCM) 10K type strain sequencing project: providing services to taxonomists for standard genome sequencing and annotation.</title>
        <authorList>
            <consortium name="The Broad Institute Genomics Platform"/>
            <consortium name="The Broad Institute Genome Sequencing Center for Infectious Disease"/>
            <person name="Wu L."/>
            <person name="Ma J."/>
        </authorList>
    </citation>
    <scope>NUCLEOTIDE SEQUENCE [LARGE SCALE GENOMIC DNA]</scope>
    <source>
        <strain evidence="5">CCUG 60559</strain>
    </source>
</reference>
<feature type="chain" id="PRO_5047147351" evidence="2">
    <location>
        <begin position="20"/>
        <end position="158"/>
    </location>
</feature>
<dbReference type="RefSeq" id="WP_157807842.1">
    <property type="nucleotide sequence ID" value="NZ_JBHTBD010000007.1"/>
</dbReference>
<evidence type="ECO:0000313" key="4">
    <source>
        <dbReference type="EMBL" id="MFC7296107.1"/>
    </source>
</evidence>
<name>A0ABW2IYB8_9GAMM</name>
<sequence length="158" mass="17834">MLKRTLLLIAITAPAISHGAVYQCKVNGQTVFSDQPCGDDAQKIEVRAPKSQGGSMVSEGAQDFMKQREVDRRLHAIANEIRDLERRKVRARSDMNAALRQFDRDRARANNNIAGAVWEGSLAEGAEVQRQRYQSEIDTADRQIDRLNKERDQLLGRD</sequence>
<feature type="domain" description="DUF4124" evidence="3">
    <location>
        <begin position="13"/>
        <end position="51"/>
    </location>
</feature>
<keyword evidence="5" id="KW-1185">Reference proteome</keyword>
<gene>
    <name evidence="4" type="ORF">ACFQQA_15395</name>
</gene>
<organism evidence="4 5">
    <name type="scientific">Marinobacter aromaticivorans</name>
    <dbReference type="NCBI Taxonomy" id="1494078"/>
    <lineage>
        <taxon>Bacteria</taxon>
        <taxon>Pseudomonadati</taxon>
        <taxon>Pseudomonadota</taxon>
        <taxon>Gammaproteobacteria</taxon>
        <taxon>Pseudomonadales</taxon>
        <taxon>Marinobacteraceae</taxon>
        <taxon>Marinobacter</taxon>
    </lineage>
</organism>
<dbReference type="Proteomes" id="UP001596506">
    <property type="component" value="Unassembled WGS sequence"/>
</dbReference>
<dbReference type="InterPro" id="IPR025392">
    <property type="entry name" value="DUF4124"/>
</dbReference>
<evidence type="ECO:0000313" key="5">
    <source>
        <dbReference type="Proteomes" id="UP001596506"/>
    </source>
</evidence>
<keyword evidence="2" id="KW-0732">Signal</keyword>
<evidence type="ECO:0000259" key="3">
    <source>
        <dbReference type="Pfam" id="PF13511"/>
    </source>
</evidence>
<evidence type="ECO:0000256" key="2">
    <source>
        <dbReference type="SAM" id="SignalP"/>
    </source>
</evidence>
<accession>A0ABW2IYB8</accession>
<protein>
    <submittedName>
        <fullName evidence="4">DUF4124 domain-containing protein</fullName>
    </submittedName>
</protein>
<dbReference type="EMBL" id="JBHTBD010000007">
    <property type="protein sequence ID" value="MFC7296107.1"/>
    <property type="molecule type" value="Genomic_DNA"/>
</dbReference>
<feature type="coiled-coil region" evidence="1">
    <location>
        <begin position="67"/>
        <end position="157"/>
    </location>
</feature>
<evidence type="ECO:0000256" key="1">
    <source>
        <dbReference type="SAM" id="Coils"/>
    </source>
</evidence>
<dbReference type="Pfam" id="PF13511">
    <property type="entry name" value="DUF4124"/>
    <property type="match status" value="1"/>
</dbReference>